<dbReference type="EMBL" id="MU005579">
    <property type="protein sequence ID" value="KAF2685074.1"/>
    <property type="molecule type" value="Genomic_DNA"/>
</dbReference>
<protein>
    <submittedName>
        <fullName evidence="1">Uncharacterized protein</fullName>
    </submittedName>
</protein>
<reference evidence="1" key="1">
    <citation type="journal article" date="2020" name="Stud. Mycol.">
        <title>101 Dothideomycetes genomes: a test case for predicting lifestyles and emergence of pathogens.</title>
        <authorList>
            <person name="Haridas S."/>
            <person name="Albert R."/>
            <person name="Binder M."/>
            <person name="Bloem J."/>
            <person name="Labutti K."/>
            <person name="Salamov A."/>
            <person name="Andreopoulos B."/>
            <person name="Baker S."/>
            <person name="Barry K."/>
            <person name="Bills G."/>
            <person name="Bluhm B."/>
            <person name="Cannon C."/>
            <person name="Castanera R."/>
            <person name="Culley D."/>
            <person name="Daum C."/>
            <person name="Ezra D."/>
            <person name="Gonzalez J."/>
            <person name="Henrissat B."/>
            <person name="Kuo A."/>
            <person name="Liang C."/>
            <person name="Lipzen A."/>
            <person name="Lutzoni F."/>
            <person name="Magnuson J."/>
            <person name="Mondo S."/>
            <person name="Nolan M."/>
            <person name="Ohm R."/>
            <person name="Pangilinan J."/>
            <person name="Park H.-J."/>
            <person name="Ramirez L."/>
            <person name="Alfaro M."/>
            <person name="Sun H."/>
            <person name="Tritt A."/>
            <person name="Yoshinaga Y."/>
            <person name="Zwiers L.-H."/>
            <person name="Turgeon B."/>
            <person name="Goodwin S."/>
            <person name="Spatafora J."/>
            <person name="Crous P."/>
            <person name="Grigoriev I."/>
        </authorList>
    </citation>
    <scope>NUCLEOTIDE SEQUENCE</scope>
    <source>
        <strain evidence="1">CBS 122367</strain>
    </source>
</reference>
<dbReference type="InterPro" id="IPR053175">
    <property type="entry name" value="DHMBA_Reg_Transcription_Factor"/>
</dbReference>
<accession>A0A6G1J3G7</accession>
<gene>
    <name evidence="1" type="ORF">K458DRAFT_301215</name>
</gene>
<name>A0A6G1J3G7_9PLEO</name>
<dbReference type="PANTHER" id="PTHR38791">
    <property type="entry name" value="ZN(II)2CYS6 TRANSCRIPTION FACTOR (EUROFUNG)-RELATED-RELATED"/>
    <property type="match status" value="1"/>
</dbReference>
<dbReference type="Pfam" id="PF11951">
    <property type="entry name" value="Fungal_trans_2"/>
    <property type="match status" value="1"/>
</dbReference>
<proteinExistence type="predicted"/>
<dbReference type="OrthoDB" id="2991872at2759"/>
<evidence type="ECO:0000313" key="2">
    <source>
        <dbReference type="Proteomes" id="UP000799291"/>
    </source>
</evidence>
<evidence type="ECO:0000313" key="1">
    <source>
        <dbReference type="EMBL" id="KAF2685074.1"/>
    </source>
</evidence>
<keyword evidence="2" id="KW-1185">Reference proteome</keyword>
<dbReference type="AlphaFoldDB" id="A0A6G1J3G7"/>
<dbReference type="InterPro" id="IPR021858">
    <property type="entry name" value="Fun_TF"/>
</dbReference>
<dbReference type="Proteomes" id="UP000799291">
    <property type="component" value="Unassembled WGS sequence"/>
</dbReference>
<sequence length="431" mass="47361">MIQPALTPAGTYVPTDAGPTSLSLYIQPSTNWEQCAVPRFMAHFVEAASSSTPGYMEFLPQMLEWTFASTRDAFLAVSLANLGNVSGILELQVKSKVHYGQALQSLQAALNDTTTAAADSTLLTIVVLQMYEIIAGTSGPPDADPHETVTTELLRLRSSTHQTSDASKKLSQIVHTRKEVQGMFVCQDENEHGITSSSSPGASFRILLRKVSATCVNLQSTLLQYRCLVALDVAAFTEALQSAIVVYDEVARWPKSTPVEWRAKPHIAPKEVQASGISQIFLFGGIQHGAIWQVYFCTRIHLCQSLLRADDLLSQQCHLEPTALPQMLSQEAIRATIFAAVDDICSCAPYLLGDIDNEGHMNRSKVESKALGAFFLLRGLMVANSVEGLPRRQRRLVLDLLHRVGAQFGIRVAWRLRDAWMAGHRAETELL</sequence>
<organism evidence="1 2">
    <name type="scientific">Lentithecium fluviatile CBS 122367</name>
    <dbReference type="NCBI Taxonomy" id="1168545"/>
    <lineage>
        <taxon>Eukaryota</taxon>
        <taxon>Fungi</taxon>
        <taxon>Dikarya</taxon>
        <taxon>Ascomycota</taxon>
        <taxon>Pezizomycotina</taxon>
        <taxon>Dothideomycetes</taxon>
        <taxon>Pleosporomycetidae</taxon>
        <taxon>Pleosporales</taxon>
        <taxon>Massarineae</taxon>
        <taxon>Lentitheciaceae</taxon>
        <taxon>Lentithecium</taxon>
    </lineage>
</organism>